<sequence length="101" mass="10977">MFSYFVASLAVCKDRCDQLAVNDGTGHRGTIPKIVFTIFLARLFLIATTPFVLFFILVSRSRVVLSRMASSSFTHGLGLLFAVLSSFKVLHPGPTTAHSVG</sequence>
<evidence type="ECO:0000256" key="1">
    <source>
        <dbReference type="SAM" id="Phobius"/>
    </source>
</evidence>
<keyword evidence="1" id="KW-0812">Transmembrane</keyword>
<dbReference type="EMBL" id="JAULSW010000005">
    <property type="protein sequence ID" value="KAK3380872.1"/>
    <property type="molecule type" value="Genomic_DNA"/>
</dbReference>
<evidence type="ECO:0000313" key="2">
    <source>
        <dbReference type="EMBL" id="KAK3380872.1"/>
    </source>
</evidence>
<keyword evidence="3" id="KW-1185">Reference proteome</keyword>
<gene>
    <name evidence="2" type="ORF">B0H63DRAFT_193792</name>
</gene>
<accession>A0AAE0TV88</accession>
<keyword evidence="1" id="KW-1133">Transmembrane helix</keyword>
<feature type="transmembrane region" description="Helical" evidence="1">
    <location>
        <begin position="34"/>
        <end position="58"/>
    </location>
</feature>
<name>A0AAE0TV88_9PEZI</name>
<keyword evidence="1" id="KW-0472">Membrane</keyword>
<organism evidence="2 3">
    <name type="scientific">Podospora didyma</name>
    <dbReference type="NCBI Taxonomy" id="330526"/>
    <lineage>
        <taxon>Eukaryota</taxon>
        <taxon>Fungi</taxon>
        <taxon>Dikarya</taxon>
        <taxon>Ascomycota</taxon>
        <taxon>Pezizomycotina</taxon>
        <taxon>Sordariomycetes</taxon>
        <taxon>Sordariomycetidae</taxon>
        <taxon>Sordariales</taxon>
        <taxon>Podosporaceae</taxon>
        <taxon>Podospora</taxon>
    </lineage>
</organism>
<dbReference type="AlphaFoldDB" id="A0AAE0TV88"/>
<reference evidence="2" key="1">
    <citation type="journal article" date="2023" name="Mol. Phylogenet. Evol.">
        <title>Genome-scale phylogeny and comparative genomics of the fungal order Sordariales.</title>
        <authorList>
            <person name="Hensen N."/>
            <person name="Bonometti L."/>
            <person name="Westerberg I."/>
            <person name="Brannstrom I.O."/>
            <person name="Guillou S."/>
            <person name="Cros-Aarteil S."/>
            <person name="Calhoun S."/>
            <person name="Haridas S."/>
            <person name="Kuo A."/>
            <person name="Mondo S."/>
            <person name="Pangilinan J."/>
            <person name="Riley R."/>
            <person name="LaButti K."/>
            <person name="Andreopoulos B."/>
            <person name="Lipzen A."/>
            <person name="Chen C."/>
            <person name="Yan M."/>
            <person name="Daum C."/>
            <person name="Ng V."/>
            <person name="Clum A."/>
            <person name="Steindorff A."/>
            <person name="Ohm R.A."/>
            <person name="Martin F."/>
            <person name="Silar P."/>
            <person name="Natvig D.O."/>
            <person name="Lalanne C."/>
            <person name="Gautier V."/>
            <person name="Ament-Velasquez S.L."/>
            <person name="Kruys A."/>
            <person name="Hutchinson M.I."/>
            <person name="Powell A.J."/>
            <person name="Barry K."/>
            <person name="Miller A.N."/>
            <person name="Grigoriev I.V."/>
            <person name="Debuchy R."/>
            <person name="Gladieux P."/>
            <person name="Hiltunen Thoren M."/>
            <person name="Johannesson H."/>
        </authorList>
    </citation>
    <scope>NUCLEOTIDE SEQUENCE</scope>
    <source>
        <strain evidence="2">CBS 232.78</strain>
    </source>
</reference>
<dbReference type="Proteomes" id="UP001285441">
    <property type="component" value="Unassembled WGS sequence"/>
</dbReference>
<protein>
    <submittedName>
        <fullName evidence="2">Uncharacterized protein</fullName>
    </submittedName>
</protein>
<proteinExistence type="predicted"/>
<comment type="caution">
    <text evidence="2">The sequence shown here is derived from an EMBL/GenBank/DDBJ whole genome shotgun (WGS) entry which is preliminary data.</text>
</comment>
<evidence type="ECO:0000313" key="3">
    <source>
        <dbReference type="Proteomes" id="UP001285441"/>
    </source>
</evidence>
<reference evidence="2" key="2">
    <citation type="submission" date="2023-06" db="EMBL/GenBank/DDBJ databases">
        <authorList>
            <consortium name="Lawrence Berkeley National Laboratory"/>
            <person name="Haridas S."/>
            <person name="Hensen N."/>
            <person name="Bonometti L."/>
            <person name="Westerberg I."/>
            <person name="Brannstrom I.O."/>
            <person name="Guillou S."/>
            <person name="Cros-Aarteil S."/>
            <person name="Calhoun S."/>
            <person name="Kuo A."/>
            <person name="Mondo S."/>
            <person name="Pangilinan J."/>
            <person name="Riley R."/>
            <person name="LaButti K."/>
            <person name="Andreopoulos B."/>
            <person name="Lipzen A."/>
            <person name="Chen C."/>
            <person name="Yanf M."/>
            <person name="Daum C."/>
            <person name="Ng V."/>
            <person name="Clum A."/>
            <person name="Steindorff A."/>
            <person name="Ohm R."/>
            <person name="Martin F."/>
            <person name="Silar P."/>
            <person name="Natvig D."/>
            <person name="Lalanne C."/>
            <person name="Gautier V."/>
            <person name="Ament-velasquez S.L."/>
            <person name="Kruys A."/>
            <person name="Hutchinson M.I."/>
            <person name="Powell A.J."/>
            <person name="Barry K."/>
            <person name="Miller A.N."/>
            <person name="Grigoriev I.V."/>
            <person name="Debuchy R."/>
            <person name="Gladieux P."/>
            <person name="Thoren M.H."/>
            <person name="Johannesson H."/>
        </authorList>
    </citation>
    <scope>NUCLEOTIDE SEQUENCE</scope>
    <source>
        <strain evidence="2">CBS 232.78</strain>
    </source>
</reference>